<feature type="region of interest" description="Disordered" evidence="2">
    <location>
        <begin position="88"/>
        <end position="139"/>
    </location>
</feature>
<accession>A0A368VQ28</accession>
<keyword evidence="1" id="KW-0175">Coiled coil</keyword>
<dbReference type="RefSeq" id="WP_114453223.1">
    <property type="nucleotide sequence ID" value="NZ_QPJC01000006.1"/>
</dbReference>
<evidence type="ECO:0000256" key="1">
    <source>
        <dbReference type="SAM" id="Coils"/>
    </source>
</evidence>
<dbReference type="OrthoDB" id="5191040at2"/>
<feature type="coiled-coil region" evidence="1">
    <location>
        <begin position="16"/>
        <end position="58"/>
    </location>
</feature>
<reference evidence="3 4" key="1">
    <citation type="submission" date="2018-07" db="EMBL/GenBank/DDBJ databases">
        <title>Genomic Encyclopedia of Type Strains, Phase III (KMG-III): the genomes of soil and plant-associated and newly described type strains.</title>
        <authorList>
            <person name="Whitman W."/>
        </authorList>
    </citation>
    <scope>NUCLEOTIDE SEQUENCE [LARGE SCALE GENOMIC DNA]</scope>
    <source>
        <strain evidence="3 4">CECT 8575</strain>
    </source>
</reference>
<dbReference type="EMBL" id="QPJC01000006">
    <property type="protein sequence ID" value="RCW43650.1"/>
    <property type="molecule type" value="Genomic_DNA"/>
</dbReference>
<gene>
    <name evidence="3" type="ORF">DFQ14_106128</name>
</gene>
<keyword evidence="4" id="KW-1185">Reference proteome</keyword>
<evidence type="ECO:0000256" key="2">
    <source>
        <dbReference type="SAM" id="MobiDB-lite"/>
    </source>
</evidence>
<dbReference type="Proteomes" id="UP000253495">
    <property type="component" value="Unassembled WGS sequence"/>
</dbReference>
<comment type="caution">
    <text evidence="3">The sequence shown here is derived from an EMBL/GenBank/DDBJ whole genome shotgun (WGS) entry which is preliminary data.</text>
</comment>
<name>A0A368VQ28_9ACTN</name>
<organism evidence="3 4">
    <name type="scientific">Halopolyspora algeriensis</name>
    <dbReference type="NCBI Taxonomy" id="1500506"/>
    <lineage>
        <taxon>Bacteria</taxon>
        <taxon>Bacillati</taxon>
        <taxon>Actinomycetota</taxon>
        <taxon>Actinomycetes</taxon>
        <taxon>Actinomycetes incertae sedis</taxon>
        <taxon>Halopolyspora</taxon>
    </lineage>
</organism>
<protein>
    <submittedName>
        <fullName evidence="3">Uncharacterized protein</fullName>
    </submittedName>
</protein>
<evidence type="ECO:0000313" key="4">
    <source>
        <dbReference type="Proteomes" id="UP000253495"/>
    </source>
</evidence>
<sequence length="139" mass="15770">MSEDPSGRPPGAVERYKEITATATDAVERMHELERKRAEQLEDEVVAGRERIAEAEQQEERVAEGVRSRWNAAMEALWDERWMRVTSIPAPDPSAPAATPEESLRSVQDASLELHEALGKPRWSVTSLLPKPRSRRDER</sequence>
<dbReference type="AlphaFoldDB" id="A0A368VQ28"/>
<evidence type="ECO:0000313" key="3">
    <source>
        <dbReference type="EMBL" id="RCW43650.1"/>
    </source>
</evidence>
<proteinExistence type="predicted"/>